<protein>
    <submittedName>
        <fullName evidence="2">Uncharacterized protein</fullName>
    </submittedName>
</protein>
<dbReference type="AlphaFoldDB" id="A0A8S9JSX3"/>
<proteinExistence type="predicted"/>
<evidence type="ECO:0000256" key="1">
    <source>
        <dbReference type="SAM" id="MobiDB-lite"/>
    </source>
</evidence>
<gene>
    <name evidence="2" type="ORF">F2Q70_00034399</name>
</gene>
<organism evidence="2">
    <name type="scientific">Brassica cretica</name>
    <name type="common">Mustard</name>
    <dbReference type="NCBI Taxonomy" id="69181"/>
    <lineage>
        <taxon>Eukaryota</taxon>
        <taxon>Viridiplantae</taxon>
        <taxon>Streptophyta</taxon>
        <taxon>Embryophyta</taxon>
        <taxon>Tracheophyta</taxon>
        <taxon>Spermatophyta</taxon>
        <taxon>Magnoliopsida</taxon>
        <taxon>eudicotyledons</taxon>
        <taxon>Gunneridae</taxon>
        <taxon>Pentapetalae</taxon>
        <taxon>rosids</taxon>
        <taxon>malvids</taxon>
        <taxon>Brassicales</taxon>
        <taxon>Brassicaceae</taxon>
        <taxon>Brassiceae</taxon>
        <taxon>Brassica</taxon>
    </lineage>
</organism>
<evidence type="ECO:0000313" key="2">
    <source>
        <dbReference type="EMBL" id="KAF2585620.1"/>
    </source>
</evidence>
<accession>A0A8S9JSX3</accession>
<name>A0A8S9JSX3_BRACR</name>
<dbReference type="EMBL" id="QGKY02000246">
    <property type="protein sequence ID" value="KAF2585620.1"/>
    <property type="molecule type" value="Genomic_DNA"/>
</dbReference>
<sequence>MHKNTEPSPSEELSRECKSRELAPPHREGEAEEKGGDPLPMVRSDTRSKTSAPEPDQKKTLNKPNTLIFRCSEPNTPDLNRGGDRA</sequence>
<feature type="compositionally biased region" description="Basic and acidic residues" evidence="1">
    <location>
        <begin position="12"/>
        <end position="36"/>
    </location>
</feature>
<feature type="region of interest" description="Disordered" evidence="1">
    <location>
        <begin position="1"/>
        <end position="86"/>
    </location>
</feature>
<comment type="caution">
    <text evidence="2">The sequence shown here is derived from an EMBL/GenBank/DDBJ whole genome shotgun (WGS) entry which is preliminary data.</text>
</comment>
<reference evidence="2" key="1">
    <citation type="submission" date="2019-12" db="EMBL/GenBank/DDBJ databases">
        <title>Genome sequencing and annotation of Brassica cretica.</title>
        <authorList>
            <person name="Studholme D.J."/>
            <person name="Sarris P.F."/>
        </authorList>
    </citation>
    <scope>NUCLEOTIDE SEQUENCE</scope>
    <source>
        <strain evidence="2">PFS-102/07</strain>
        <tissue evidence="2">Leaf</tissue>
    </source>
</reference>